<feature type="domain" description="C2H2-type" evidence="11">
    <location>
        <begin position="243"/>
        <end position="270"/>
    </location>
</feature>
<dbReference type="GO" id="GO:0008270">
    <property type="term" value="F:zinc ion binding"/>
    <property type="evidence" value="ECO:0007669"/>
    <property type="project" value="UniProtKB-KW"/>
</dbReference>
<evidence type="ECO:0000313" key="12">
    <source>
        <dbReference type="EMBL" id="QBZ65663.1"/>
    </source>
</evidence>
<feature type="domain" description="C2H2-type" evidence="11">
    <location>
        <begin position="271"/>
        <end position="296"/>
    </location>
</feature>
<keyword evidence="5" id="KW-0862">Zinc</keyword>
<evidence type="ECO:0000313" key="13">
    <source>
        <dbReference type="Proteomes" id="UP000294847"/>
    </source>
</evidence>
<dbReference type="PANTHER" id="PTHR16515">
    <property type="entry name" value="PR DOMAIN ZINC FINGER PROTEIN"/>
    <property type="match status" value="1"/>
</dbReference>
<proteinExistence type="predicted"/>
<dbReference type="EMBL" id="CP034210">
    <property type="protein sequence ID" value="QBZ65663.1"/>
    <property type="molecule type" value="Genomic_DNA"/>
</dbReference>
<dbReference type="InterPro" id="IPR013087">
    <property type="entry name" value="Znf_C2H2_type"/>
</dbReference>
<evidence type="ECO:0000256" key="10">
    <source>
        <dbReference type="SAM" id="MobiDB-lite"/>
    </source>
</evidence>
<evidence type="ECO:0000256" key="8">
    <source>
        <dbReference type="ARBA" id="ARBA00023242"/>
    </source>
</evidence>
<feature type="compositionally biased region" description="Low complexity" evidence="10">
    <location>
        <begin position="1"/>
        <end position="20"/>
    </location>
</feature>
<dbReference type="Proteomes" id="UP000294847">
    <property type="component" value="Chromosome 7"/>
</dbReference>
<evidence type="ECO:0000259" key="11">
    <source>
        <dbReference type="PROSITE" id="PS50157"/>
    </source>
</evidence>
<evidence type="ECO:0000256" key="1">
    <source>
        <dbReference type="ARBA" id="ARBA00004123"/>
    </source>
</evidence>
<evidence type="ECO:0000256" key="3">
    <source>
        <dbReference type="ARBA" id="ARBA00022737"/>
    </source>
</evidence>
<protein>
    <recommendedName>
        <fullName evidence="11">C2H2-type domain-containing protein</fullName>
    </recommendedName>
</protein>
<feature type="region of interest" description="Disordered" evidence="10">
    <location>
        <begin position="1"/>
        <end position="134"/>
    </location>
</feature>
<reference evidence="12 13" key="1">
    <citation type="journal article" date="2019" name="Mol. Biol. Evol.">
        <title>Blast fungal genomes show frequent chromosomal changes, gene gains and losses, and effector gene turnover.</title>
        <authorList>
            <person name="Gomez Luciano L.B."/>
            <person name="Jason Tsai I."/>
            <person name="Chuma I."/>
            <person name="Tosa Y."/>
            <person name="Chen Y.H."/>
            <person name="Li J.Y."/>
            <person name="Li M.Y."/>
            <person name="Jade Lu M.Y."/>
            <person name="Nakayashiki H."/>
            <person name="Li W.H."/>
        </authorList>
    </citation>
    <scope>NUCLEOTIDE SEQUENCE [LARGE SCALE GENOMIC DNA]</scope>
    <source>
        <strain evidence="12">MZ5-1-6</strain>
    </source>
</reference>
<keyword evidence="7" id="KW-0804">Transcription</keyword>
<dbReference type="FunFam" id="3.30.160.60:FF:000060">
    <property type="entry name" value="zinc finger protein 436"/>
    <property type="match status" value="1"/>
</dbReference>
<name>A0A4P7NTB8_PYROR</name>
<organism evidence="12 13">
    <name type="scientific">Pyricularia oryzae</name>
    <name type="common">Rice blast fungus</name>
    <name type="synonym">Magnaporthe oryzae</name>
    <dbReference type="NCBI Taxonomy" id="318829"/>
    <lineage>
        <taxon>Eukaryota</taxon>
        <taxon>Fungi</taxon>
        <taxon>Dikarya</taxon>
        <taxon>Ascomycota</taxon>
        <taxon>Pezizomycotina</taxon>
        <taxon>Sordariomycetes</taxon>
        <taxon>Sordariomycetidae</taxon>
        <taxon>Magnaporthales</taxon>
        <taxon>Pyriculariaceae</taxon>
        <taxon>Pyricularia</taxon>
    </lineage>
</organism>
<dbReference type="SUPFAM" id="SSF57667">
    <property type="entry name" value="beta-beta-alpha zinc fingers"/>
    <property type="match status" value="1"/>
</dbReference>
<keyword evidence="4 9" id="KW-0863">Zinc-finger</keyword>
<gene>
    <name evidence="12" type="ORF">PoMZ_12626</name>
</gene>
<accession>A0A4P7NTB8</accession>
<evidence type="ECO:0000256" key="9">
    <source>
        <dbReference type="PROSITE-ProRule" id="PRU00042"/>
    </source>
</evidence>
<dbReference type="GO" id="GO:0005634">
    <property type="term" value="C:nucleus"/>
    <property type="evidence" value="ECO:0007669"/>
    <property type="project" value="UniProtKB-SubCell"/>
</dbReference>
<dbReference type="InterPro" id="IPR050331">
    <property type="entry name" value="Zinc_finger"/>
</dbReference>
<feature type="compositionally biased region" description="Polar residues" evidence="10">
    <location>
        <begin position="100"/>
        <end position="121"/>
    </location>
</feature>
<sequence length="310" mass="34072">MAATMIQQPYPIHQQQSQYSYMVQPQGPPSPPMDDNKCSLPSISNLLGLADQGSPTSETSAQFREEQKQQQAAQQSRPNSSHYSNAVQSVRQGLPPTPPMTSETSFDGYNSPSNKSVSQLPATGYYFEATPPPGHMEMEPRPHMTSVSRVPVQAPFAQSAYSAPYGMAPSNPMAAYYPTMQPTPPPQQPQISSLYYQRPLPQAFPPMPVNVSMGPQSGANPWQHHHYISPSAAASFPQSQDRYICQTCNKAFSRPSSLRIHSHSHTGEKPFKCPHAGCGKAFSVRSNMKRHERGCHNYYSSSSSNGTAMH</sequence>
<dbReference type="InterPro" id="IPR036236">
    <property type="entry name" value="Znf_C2H2_sf"/>
</dbReference>
<dbReference type="Pfam" id="PF00096">
    <property type="entry name" value="zf-C2H2"/>
    <property type="match status" value="2"/>
</dbReference>
<evidence type="ECO:0000256" key="5">
    <source>
        <dbReference type="ARBA" id="ARBA00022833"/>
    </source>
</evidence>
<evidence type="ECO:0000256" key="7">
    <source>
        <dbReference type="ARBA" id="ARBA00023163"/>
    </source>
</evidence>
<keyword evidence="3" id="KW-0677">Repeat</keyword>
<dbReference type="PANTHER" id="PTHR16515:SF57">
    <property type="entry name" value="ZINC FINGER PROTEIN 154-LIKE"/>
    <property type="match status" value="1"/>
</dbReference>
<evidence type="ECO:0000256" key="2">
    <source>
        <dbReference type="ARBA" id="ARBA00022723"/>
    </source>
</evidence>
<dbReference type="PROSITE" id="PS00028">
    <property type="entry name" value="ZINC_FINGER_C2H2_1"/>
    <property type="match status" value="2"/>
</dbReference>
<evidence type="ECO:0000256" key="4">
    <source>
        <dbReference type="ARBA" id="ARBA00022771"/>
    </source>
</evidence>
<keyword evidence="6" id="KW-0805">Transcription regulation</keyword>
<dbReference type="AlphaFoldDB" id="A0A4P7NTB8"/>
<dbReference type="GO" id="GO:0010468">
    <property type="term" value="P:regulation of gene expression"/>
    <property type="evidence" value="ECO:0007669"/>
    <property type="project" value="TreeGrafter"/>
</dbReference>
<keyword evidence="2" id="KW-0479">Metal-binding</keyword>
<keyword evidence="8" id="KW-0539">Nucleus</keyword>
<dbReference type="Gene3D" id="3.30.160.60">
    <property type="entry name" value="Classic Zinc Finger"/>
    <property type="match status" value="2"/>
</dbReference>
<feature type="compositionally biased region" description="Polar residues" evidence="10">
    <location>
        <begin position="76"/>
        <end position="91"/>
    </location>
</feature>
<dbReference type="SMART" id="SM00355">
    <property type="entry name" value="ZnF_C2H2"/>
    <property type="match status" value="2"/>
</dbReference>
<dbReference type="FunFam" id="3.30.160.60:FF:001102">
    <property type="entry name" value="Transcription factor IIIA"/>
    <property type="match status" value="1"/>
</dbReference>
<dbReference type="PROSITE" id="PS50157">
    <property type="entry name" value="ZINC_FINGER_C2H2_2"/>
    <property type="match status" value="2"/>
</dbReference>
<evidence type="ECO:0000256" key="6">
    <source>
        <dbReference type="ARBA" id="ARBA00023015"/>
    </source>
</evidence>
<comment type="subcellular location">
    <subcellularLocation>
        <location evidence="1">Nucleus</location>
    </subcellularLocation>
</comment>